<reference evidence="2 3" key="1">
    <citation type="journal article" date="2013" name="ISME J.">
        <title>Metabolic model for the filamentous 'Candidatus Microthrix parvicella' based on genomic and metagenomic analyses.</title>
        <authorList>
            <person name="Jon McIlroy S."/>
            <person name="Kristiansen R."/>
            <person name="Albertsen M."/>
            <person name="Michael Karst S."/>
            <person name="Rossetti S."/>
            <person name="Lund Nielsen J."/>
            <person name="Tandoi V."/>
            <person name="James Seviour R."/>
            <person name="Nielsen P.H."/>
        </authorList>
    </citation>
    <scope>NUCLEOTIDE SEQUENCE [LARGE SCALE GENOMIC DNA]</scope>
    <source>
        <strain evidence="2 3">RN1</strain>
    </source>
</reference>
<dbReference type="HOGENOM" id="CLU_111573_0_0_11"/>
<dbReference type="SUPFAM" id="SSF47090">
    <property type="entry name" value="PGBD-like"/>
    <property type="match status" value="2"/>
</dbReference>
<feature type="domain" description="Peptidoglycan binding-like" evidence="1">
    <location>
        <begin position="86"/>
        <end position="145"/>
    </location>
</feature>
<dbReference type="STRING" id="1229780.BN381_40045"/>
<dbReference type="Pfam" id="PF01471">
    <property type="entry name" value="PG_binding_1"/>
    <property type="match status" value="2"/>
</dbReference>
<dbReference type="Gene3D" id="1.10.101.10">
    <property type="entry name" value="PGBD-like superfamily/PGBD"/>
    <property type="match status" value="2"/>
</dbReference>
<dbReference type="InterPro" id="IPR002477">
    <property type="entry name" value="Peptidoglycan-bd-like"/>
</dbReference>
<dbReference type="AlphaFoldDB" id="R4Z550"/>
<dbReference type="InterPro" id="IPR036366">
    <property type="entry name" value="PGBDSf"/>
</dbReference>
<dbReference type="EMBL" id="CANL01000034">
    <property type="protein sequence ID" value="CCM64431.1"/>
    <property type="molecule type" value="Genomic_DNA"/>
</dbReference>
<dbReference type="OrthoDB" id="5620138at2"/>
<proteinExistence type="predicted"/>
<keyword evidence="3" id="KW-1185">Reference proteome</keyword>
<comment type="caution">
    <text evidence="2">The sequence shown here is derived from an EMBL/GenBank/DDBJ whole genome shotgun (WGS) entry which is preliminary data.</text>
</comment>
<gene>
    <name evidence="2" type="ORF">BN381_40045</name>
</gene>
<feature type="domain" description="Peptidoglycan binding-like" evidence="1">
    <location>
        <begin position="12"/>
        <end position="48"/>
    </location>
</feature>
<name>R4Z550_9ACTN</name>
<organism evidence="2 3">
    <name type="scientific">Candidatus Neomicrothrix parvicella RN1</name>
    <dbReference type="NCBI Taxonomy" id="1229780"/>
    <lineage>
        <taxon>Bacteria</taxon>
        <taxon>Bacillati</taxon>
        <taxon>Actinomycetota</taxon>
        <taxon>Acidimicrobiia</taxon>
        <taxon>Acidimicrobiales</taxon>
        <taxon>Microthrixaceae</taxon>
        <taxon>Candidatus Neomicrothrix</taxon>
    </lineage>
</organism>
<dbReference type="RefSeq" id="WP_012228529.1">
    <property type="nucleotide sequence ID" value="NZ_HG422565.1"/>
</dbReference>
<sequence length="147" mass="16152">MADPIIKIGSKGPAVKNAQKALNNRGAWLTVDGIFGSLTRNAVIDYQTYRSSGQYWALSYPLKVDGIVGPATWSRLTPPVIKKKSTGNAVRLLQEILKDFAYPPFDPGVVDGKFGPQTESAVKEFQDWWPLTVDGIVGQETWAALWS</sequence>
<evidence type="ECO:0000313" key="3">
    <source>
        <dbReference type="Proteomes" id="UP000018291"/>
    </source>
</evidence>
<dbReference type="eggNOG" id="COG3409">
    <property type="taxonomic scope" value="Bacteria"/>
</dbReference>
<evidence type="ECO:0000313" key="2">
    <source>
        <dbReference type="EMBL" id="CCM64431.1"/>
    </source>
</evidence>
<protein>
    <submittedName>
        <fullName evidence="2">Peptidoglycan-binding domain 1 protein</fullName>
    </submittedName>
</protein>
<dbReference type="Proteomes" id="UP000018291">
    <property type="component" value="Unassembled WGS sequence"/>
</dbReference>
<accession>R4Z550</accession>
<dbReference type="InterPro" id="IPR036365">
    <property type="entry name" value="PGBD-like_sf"/>
</dbReference>
<evidence type="ECO:0000259" key="1">
    <source>
        <dbReference type="Pfam" id="PF01471"/>
    </source>
</evidence>